<sequence length="247" mass="27173">MNFNIDLHSHTIASSHAYSTIGEYVAFAKSKGIVMFANTDHGPAVPDGAHRWHFGNLKVVPHIFDNVAVLRGIEANILESGQIDMDVPILNQLDIVLAGLHPNLTPTDSDTHTKLLIKVIKSGLVDVISHPGDIRYPYDEQAFLECAKENNVAIEINSSSDVNSRFNSKERCIRIGRMAAKIGNIISIGSDAHICHYLGNFENAIDTLEKAGIKEEQIINRSAKSVLDFLSSRGHSNLQDIKNHFGL</sequence>
<dbReference type="RefSeq" id="WP_219938278.1">
    <property type="nucleotide sequence ID" value="NZ_JAGFNY010000046.1"/>
</dbReference>
<organism evidence="2 3">
    <name type="scientific">Succinivibrio faecicola</name>
    <dbReference type="NCBI Taxonomy" id="2820300"/>
    <lineage>
        <taxon>Bacteria</taxon>
        <taxon>Pseudomonadati</taxon>
        <taxon>Pseudomonadota</taxon>
        <taxon>Gammaproteobacteria</taxon>
        <taxon>Aeromonadales</taxon>
        <taxon>Succinivibrionaceae</taxon>
        <taxon>Succinivibrio</taxon>
    </lineage>
</organism>
<evidence type="ECO:0000259" key="1">
    <source>
        <dbReference type="SMART" id="SM00481"/>
    </source>
</evidence>
<evidence type="ECO:0000313" key="2">
    <source>
        <dbReference type="EMBL" id="MBW7571055.1"/>
    </source>
</evidence>
<accession>A0ABS7DJP2</accession>
<dbReference type="SUPFAM" id="SSF89550">
    <property type="entry name" value="PHP domain-like"/>
    <property type="match status" value="1"/>
</dbReference>
<dbReference type="NCBIfam" id="NF006702">
    <property type="entry name" value="PRK09248.1"/>
    <property type="match status" value="1"/>
</dbReference>
<dbReference type="Gene3D" id="3.20.20.140">
    <property type="entry name" value="Metal-dependent hydrolases"/>
    <property type="match status" value="1"/>
</dbReference>
<dbReference type="EMBL" id="JAGFNY010000046">
    <property type="protein sequence ID" value="MBW7571055.1"/>
    <property type="molecule type" value="Genomic_DNA"/>
</dbReference>
<name>A0ABS7DJP2_9GAMM</name>
<proteinExistence type="predicted"/>
<dbReference type="InterPro" id="IPR050243">
    <property type="entry name" value="PHP_phosphatase"/>
</dbReference>
<keyword evidence="3" id="KW-1185">Reference proteome</keyword>
<comment type="caution">
    <text evidence="2">The sequence shown here is derived from an EMBL/GenBank/DDBJ whole genome shotgun (WGS) entry which is preliminary data.</text>
</comment>
<feature type="domain" description="Polymerase/histidinol phosphatase N-terminal" evidence="1">
    <location>
        <begin position="5"/>
        <end position="79"/>
    </location>
</feature>
<dbReference type="InterPro" id="IPR016195">
    <property type="entry name" value="Pol/histidinol_Pase-like"/>
</dbReference>
<dbReference type="SMART" id="SM00481">
    <property type="entry name" value="POLIIIAc"/>
    <property type="match status" value="1"/>
</dbReference>
<gene>
    <name evidence="2" type="ORF">J5V48_09135</name>
</gene>
<dbReference type="Proteomes" id="UP000731465">
    <property type="component" value="Unassembled WGS sequence"/>
</dbReference>
<dbReference type="Pfam" id="PF02811">
    <property type="entry name" value="PHP"/>
    <property type="match status" value="1"/>
</dbReference>
<dbReference type="InterPro" id="IPR003141">
    <property type="entry name" value="Pol/His_phosphatase_N"/>
</dbReference>
<dbReference type="InterPro" id="IPR004013">
    <property type="entry name" value="PHP_dom"/>
</dbReference>
<reference evidence="2 3" key="1">
    <citation type="submission" date="2021-03" db="EMBL/GenBank/DDBJ databases">
        <title>Succinivibrio sp. nov. isolated from feces of cow.</title>
        <authorList>
            <person name="Choi J.-Y."/>
        </authorList>
    </citation>
    <scope>NUCLEOTIDE SEQUENCE [LARGE SCALE GENOMIC DNA]</scope>
    <source>
        <strain evidence="2 3">AGMB01872</strain>
    </source>
</reference>
<evidence type="ECO:0000313" key="3">
    <source>
        <dbReference type="Proteomes" id="UP000731465"/>
    </source>
</evidence>
<dbReference type="PANTHER" id="PTHR36928">
    <property type="entry name" value="PHOSPHATASE YCDX-RELATED"/>
    <property type="match status" value="1"/>
</dbReference>
<protein>
    <submittedName>
        <fullName evidence="2">PHP domain-containing protein</fullName>
    </submittedName>
</protein>
<dbReference type="CDD" id="cd07437">
    <property type="entry name" value="PHP_HisPPase_Ycdx_like"/>
    <property type="match status" value="1"/>
</dbReference>
<dbReference type="PANTHER" id="PTHR36928:SF1">
    <property type="entry name" value="PHOSPHATASE YCDX-RELATED"/>
    <property type="match status" value="1"/>
</dbReference>